<organism evidence="3 4">
    <name type="scientific">Paenibacillus pectinilyticus</name>
    <dbReference type="NCBI Taxonomy" id="512399"/>
    <lineage>
        <taxon>Bacteria</taxon>
        <taxon>Bacillati</taxon>
        <taxon>Bacillota</taxon>
        <taxon>Bacilli</taxon>
        <taxon>Bacillales</taxon>
        <taxon>Paenibacillaceae</taxon>
        <taxon>Paenibacillus</taxon>
    </lineage>
</organism>
<keyword evidence="4" id="KW-1185">Reference proteome</keyword>
<dbReference type="EMBL" id="LYPC01000022">
    <property type="protein sequence ID" value="OCT13885.1"/>
    <property type="molecule type" value="Genomic_DNA"/>
</dbReference>
<name>A0A1C1A0J7_9BACL</name>
<proteinExistence type="inferred from homology"/>
<comment type="similarity">
    <text evidence="1">Belongs to the AHA1 family.</text>
</comment>
<dbReference type="AlphaFoldDB" id="A0A1C1A0J7"/>
<dbReference type="Pfam" id="PF08327">
    <property type="entry name" value="AHSA1"/>
    <property type="match status" value="1"/>
</dbReference>
<gene>
    <name evidence="3" type="ORF">A8709_17580</name>
</gene>
<reference evidence="4" key="1">
    <citation type="submission" date="2016-05" db="EMBL/GenBank/DDBJ databases">
        <title>Paenibacillus oryzae. sp. nov., isolated from the rice root.</title>
        <authorList>
            <person name="Zhang J."/>
            <person name="Zhang X."/>
        </authorList>
    </citation>
    <scope>NUCLEOTIDE SEQUENCE [LARGE SCALE GENOMIC DNA]</scope>
    <source>
        <strain evidence="4">KCTC13222</strain>
    </source>
</reference>
<comment type="caution">
    <text evidence="3">The sequence shown here is derived from an EMBL/GenBank/DDBJ whole genome shotgun (WGS) entry which is preliminary data.</text>
</comment>
<dbReference type="Proteomes" id="UP000093309">
    <property type="component" value="Unassembled WGS sequence"/>
</dbReference>
<dbReference type="SUPFAM" id="SSF55961">
    <property type="entry name" value="Bet v1-like"/>
    <property type="match status" value="1"/>
</dbReference>
<evidence type="ECO:0000313" key="3">
    <source>
        <dbReference type="EMBL" id="OCT13885.1"/>
    </source>
</evidence>
<protein>
    <recommendedName>
        <fullName evidence="2">Activator of Hsp90 ATPase homologue 1/2-like C-terminal domain-containing protein</fullName>
    </recommendedName>
</protein>
<evidence type="ECO:0000313" key="4">
    <source>
        <dbReference type="Proteomes" id="UP000093309"/>
    </source>
</evidence>
<feature type="domain" description="Activator of Hsp90 ATPase homologue 1/2-like C-terminal" evidence="2">
    <location>
        <begin position="17"/>
        <end position="134"/>
    </location>
</feature>
<evidence type="ECO:0000259" key="2">
    <source>
        <dbReference type="Pfam" id="PF08327"/>
    </source>
</evidence>
<dbReference type="STRING" id="512399.A8709_17580"/>
<dbReference type="InterPro" id="IPR013538">
    <property type="entry name" value="ASHA1/2-like_C"/>
</dbReference>
<sequence>MPIQSTDTIKKEIFIACRPATLYPFFTDPEKLVRWMGHHVLLDTQLGGKFRIDLDGNNIAMGEYTELIPNEKIVMTWGWEKSKMVPPGSSTLEFLLTPQDNGTLLVLTHSGLPVSEVDSHIKGWTHFMSRIQAVAQGEDQGNDPSSQEVIQE</sequence>
<accession>A0A1C1A0J7</accession>
<dbReference type="Gene3D" id="3.30.530.20">
    <property type="match status" value="1"/>
</dbReference>
<dbReference type="InterPro" id="IPR023393">
    <property type="entry name" value="START-like_dom_sf"/>
</dbReference>
<evidence type="ECO:0000256" key="1">
    <source>
        <dbReference type="ARBA" id="ARBA00006817"/>
    </source>
</evidence>